<dbReference type="Gene3D" id="3.40.50.2000">
    <property type="entry name" value="Glycogen Phosphorylase B"/>
    <property type="match status" value="2"/>
</dbReference>
<proteinExistence type="predicted"/>
<dbReference type="CDD" id="cd03802">
    <property type="entry name" value="GT4_AviGT4-like"/>
    <property type="match status" value="1"/>
</dbReference>
<dbReference type="PANTHER" id="PTHR12526">
    <property type="entry name" value="GLYCOSYLTRANSFERASE"/>
    <property type="match status" value="1"/>
</dbReference>
<organism evidence="3 4">
    <name type="scientific">Paraburkholderia phenoliruptrix BR3459a</name>
    <dbReference type="NCBI Taxonomy" id="1229205"/>
    <lineage>
        <taxon>Bacteria</taxon>
        <taxon>Pseudomonadati</taxon>
        <taxon>Pseudomonadota</taxon>
        <taxon>Betaproteobacteria</taxon>
        <taxon>Burkholderiales</taxon>
        <taxon>Burkholderiaceae</taxon>
        <taxon>Paraburkholderia</taxon>
    </lineage>
</organism>
<gene>
    <name evidence="3" type="ORF">BUPH_02099</name>
</gene>
<dbReference type="InterPro" id="IPR028098">
    <property type="entry name" value="Glyco_trans_4-like_N"/>
</dbReference>
<protein>
    <submittedName>
        <fullName evidence="3">Group 1 glucosyll transferase</fullName>
    </submittedName>
</protein>
<dbReference type="STRING" id="1229205.BUPH_02099"/>
<dbReference type="Pfam" id="PF00534">
    <property type="entry name" value="Glycos_transf_1"/>
    <property type="match status" value="1"/>
</dbReference>
<dbReference type="Proteomes" id="UP000010105">
    <property type="component" value="Chromosome 1"/>
</dbReference>
<dbReference type="PATRIC" id="fig|1229205.11.peg.1749"/>
<dbReference type="GO" id="GO:0016757">
    <property type="term" value="F:glycosyltransferase activity"/>
    <property type="evidence" value="ECO:0007669"/>
    <property type="project" value="InterPro"/>
</dbReference>
<dbReference type="PANTHER" id="PTHR12526:SF595">
    <property type="entry name" value="BLL5217 PROTEIN"/>
    <property type="match status" value="1"/>
</dbReference>
<evidence type="ECO:0000259" key="2">
    <source>
        <dbReference type="Pfam" id="PF13439"/>
    </source>
</evidence>
<feature type="domain" description="Glycosyl transferase family 1" evidence="1">
    <location>
        <begin position="189"/>
        <end position="325"/>
    </location>
</feature>
<reference evidence="3 4" key="1">
    <citation type="journal article" date="2012" name="J. Bacteriol.">
        <title>Complete Genome Sequence of Burkholderia phenoliruptrix BR3459a (CLA1), a Heat-Tolerant, Nitrogen-Fixing Symbiont of Mimosa flocculosa.</title>
        <authorList>
            <person name="de Oliveira Cunha C."/>
            <person name="Goda Zuleta L.F."/>
            <person name="Paula de Almeida L.G."/>
            <person name="Prioli Ciapina L."/>
            <person name="Lustrino Borges W."/>
            <person name="Pitard R.M."/>
            <person name="Baldani J.I."/>
            <person name="Straliotto R."/>
            <person name="de Faria S.M."/>
            <person name="Hungria M."/>
            <person name="Sousa Cavada B."/>
            <person name="Mercante F.M."/>
            <person name="Ribeiro de Vasconcelos A.T."/>
        </authorList>
    </citation>
    <scope>NUCLEOTIDE SEQUENCE [LARGE SCALE GENOMIC DNA]</scope>
    <source>
        <strain evidence="3 4">BR3459a</strain>
    </source>
</reference>
<dbReference type="SUPFAM" id="SSF53756">
    <property type="entry name" value="UDP-Glycosyltransferase/glycogen phosphorylase"/>
    <property type="match status" value="1"/>
</dbReference>
<evidence type="ECO:0000313" key="4">
    <source>
        <dbReference type="Proteomes" id="UP000010105"/>
    </source>
</evidence>
<dbReference type="KEGG" id="bpx:BUPH_02099"/>
<evidence type="ECO:0000259" key="1">
    <source>
        <dbReference type="Pfam" id="PF00534"/>
    </source>
</evidence>
<dbReference type="HOGENOM" id="CLU_042257_1_0_4"/>
<accession>K0DHZ9</accession>
<dbReference type="AlphaFoldDB" id="K0DHZ9"/>
<name>K0DHZ9_9BURK</name>
<dbReference type="Pfam" id="PF13439">
    <property type="entry name" value="Glyco_transf_4"/>
    <property type="match status" value="1"/>
</dbReference>
<dbReference type="EMBL" id="CP003863">
    <property type="protein sequence ID" value="AFT85671.1"/>
    <property type="molecule type" value="Genomic_DNA"/>
</dbReference>
<feature type="domain" description="Glycosyltransferase subfamily 4-like N-terminal" evidence="2">
    <location>
        <begin position="34"/>
        <end position="140"/>
    </location>
</feature>
<evidence type="ECO:0000313" key="3">
    <source>
        <dbReference type="EMBL" id="AFT85671.1"/>
    </source>
</evidence>
<dbReference type="InterPro" id="IPR001296">
    <property type="entry name" value="Glyco_trans_1"/>
</dbReference>
<dbReference type="eggNOG" id="COG0438">
    <property type="taxonomic scope" value="Bacteria"/>
</dbReference>
<sequence>MHHAARLTSVRRTEQGMRIAQVSPLYERVPPVAYGGVERVVAWLVDGLVARGHDVTLFASGDSRTRARLVSGSDCAIRLIEDTADPQAFHFAMLEEVVRRADEFDIVHFHTDYQSFPFARRLCCPALTTLHWRLDVPGLSTLYRQFADMPVVSISAAQRTPLPWLNWRATVHHGLPADLLRFHETPGDYAAFLGRISPVKRPDRAIEIARRAAVPLRIAAKIDNGDRAYFEEEIAGLFELPHVEYCGEVDDSCKNDFLGQARALLFPIDWPEPFGLVMIEALACGTPVIAFDHGAAHEIVEHGVTGFLVQSVDDAVAALAKIDSISRAACRAAFERRFTVERMVDQYAGIYEAMLPDTRDTPNTHDTQPLQTD</sequence>
<keyword evidence="3" id="KW-0808">Transferase</keyword>